<feature type="compositionally biased region" description="Polar residues" evidence="1">
    <location>
        <begin position="127"/>
        <end position="137"/>
    </location>
</feature>
<accession>A0ABN2RJ71</accession>
<evidence type="ECO:0000259" key="3">
    <source>
        <dbReference type="Pfam" id="PF11350"/>
    </source>
</evidence>
<dbReference type="InterPro" id="IPR022603">
    <property type="entry name" value="DUF3152"/>
</dbReference>
<gene>
    <name evidence="4" type="ORF">GCM10009754_49530</name>
</gene>
<evidence type="ECO:0000256" key="2">
    <source>
        <dbReference type="SAM" id="Phobius"/>
    </source>
</evidence>
<dbReference type="RefSeq" id="WP_344423350.1">
    <property type="nucleotide sequence ID" value="NZ_BAAANN010000020.1"/>
</dbReference>
<keyword evidence="2" id="KW-1133">Transmembrane helix</keyword>
<organism evidence="4 5">
    <name type="scientific">Amycolatopsis minnesotensis</name>
    <dbReference type="NCBI Taxonomy" id="337894"/>
    <lineage>
        <taxon>Bacteria</taxon>
        <taxon>Bacillati</taxon>
        <taxon>Actinomycetota</taxon>
        <taxon>Actinomycetes</taxon>
        <taxon>Pseudonocardiales</taxon>
        <taxon>Pseudonocardiaceae</taxon>
        <taxon>Amycolatopsis</taxon>
    </lineage>
</organism>
<feature type="region of interest" description="Disordered" evidence="1">
    <location>
        <begin position="124"/>
        <end position="171"/>
    </location>
</feature>
<comment type="caution">
    <text evidence="4">The sequence shown here is derived from an EMBL/GenBank/DDBJ whole genome shotgun (WGS) entry which is preliminary data.</text>
</comment>
<dbReference type="EMBL" id="BAAANN010000020">
    <property type="protein sequence ID" value="GAA1969924.1"/>
    <property type="molecule type" value="Genomic_DNA"/>
</dbReference>
<feature type="compositionally biased region" description="Pro residues" evidence="1">
    <location>
        <begin position="18"/>
        <end position="28"/>
    </location>
</feature>
<keyword evidence="2" id="KW-0472">Membrane</keyword>
<keyword evidence="2" id="KW-0812">Transmembrane</keyword>
<reference evidence="4 5" key="1">
    <citation type="journal article" date="2019" name="Int. J. Syst. Evol. Microbiol.">
        <title>The Global Catalogue of Microorganisms (GCM) 10K type strain sequencing project: providing services to taxonomists for standard genome sequencing and annotation.</title>
        <authorList>
            <consortium name="The Broad Institute Genomics Platform"/>
            <consortium name="The Broad Institute Genome Sequencing Center for Infectious Disease"/>
            <person name="Wu L."/>
            <person name="Ma J."/>
        </authorList>
    </citation>
    <scope>NUCLEOTIDE SEQUENCE [LARGE SCALE GENOMIC DNA]</scope>
    <source>
        <strain evidence="4 5">JCM 14545</strain>
    </source>
</reference>
<protein>
    <submittedName>
        <fullName evidence="4">DUF3152 domain-containing protein</fullName>
    </submittedName>
</protein>
<keyword evidence="5" id="KW-1185">Reference proteome</keyword>
<dbReference type="InterPro" id="IPR024079">
    <property type="entry name" value="MetalloPept_cat_dom_sf"/>
</dbReference>
<dbReference type="Proteomes" id="UP001501116">
    <property type="component" value="Unassembled WGS sequence"/>
</dbReference>
<evidence type="ECO:0000256" key="1">
    <source>
        <dbReference type="SAM" id="MobiDB-lite"/>
    </source>
</evidence>
<feature type="transmembrane region" description="Helical" evidence="2">
    <location>
        <begin position="97"/>
        <end position="116"/>
    </location>
</feature>
<feature type="region of interest" description="Disordered" evidence="1">
    <location>
        <begin position="1"/>
        <end position="88"/>
    </location>
</feature>
<dbReference type="Pfam" id="PF11350">
    <property type="entry name" value="DUF3152"/>
    <property type="match status" value="1"/>
</dbReference>
<dbReference type="Gene3D" id="3.40.390.10">
    <property type="entry name" value="Collagenase (Catalytic Domain)"/>
    <property type="match status" value="1"/>
</dbReference>
<name>A0ABN2RJ71_9PSEU</name>
<proteinExistence type="predicted"/>
<sequence length="386" mass="41567">MNRPPHEVRGNASRDQYPPLPRRSPLPPSGASASRSGQYRPRPAPKVRLGEDRYRPGSRRTTSEPLSASWRPQEDPDDEPKRPRKKKSGLAKLTKTYGWRVYALPVLVVITALVVFNTATGPPEPLTETTQGAPGQANGQGDGGPTERPAAPVNVSIPTAELPNGGNVTEAGKGTYHTVAVPPGAGKKIGTGGKLYTYTVDIEDGIDPAELQGDDTFGNIVENILSDPRSWTGTGGVSFQRVGANSPDPDFRVSLTTLNTTKRPDVCGFDIPYPTSCYIKGFDHRVVINLSRWIRGAKAFGGDMGNYRIYAINHEVGHAVGKSHVGCKENGGLAPVMMQQTFGVANNYVAQLNQVDQYNSKAVPADGKTCRFNPWPNLEVGDSKPN</sequence>
<evidence type="ECO:0000313" key="4">
    <source>
        <dbReference type="EMBL" id="GAA1969924.1"/>
    </source>
</evidence>
<evidence type="ECO:0000313" key="5">
    <source>
        <dbReference type="Proteomes" id="UP001501116"/>
    </source>
</evidence>
<dbReference type="SUPFAM" id="SSF55486">
    <property type="entry name" value="Metalloproteases ('zincins'), catalytic domain"/>
    <property type="match status" value="1"/>
</dbReference>
<feature type="domain" description="DUF3152" evidence="3">
    <location>
        <begin position="162"/>
        <end position="376"/>
    </location>
</feature>